<feature type="transmembrane region" description="Helical" evidence="5">
    <location>
        <begin position="299"/>
        <end position="322"/>
    </location>
</feature>
<dbReference type="SUPFAM" id="SSF161098">
    <property type="entry name" value="MetI-like"/>
    <property type="match status" value="1"/>
</dbReference>
<evidence type="ECO:0000256" key="4">
    <source>
        <dbReference type="ARBA" id="ARBA00023136"/>
    </source>
</evidence>
<comment type="caution">
    <text evidence="7">The sequence shown here is derived from an EMBL/GenBank/DDBJ whole genome shotgun (WGS) entry which is preliminary data.</text>
</comment>
<evidence type="ECO:0000256" key="1">
    <source>
        <dbReference type="ARBA" id="ARBA00004141"/>
    </source>
</evidence>
<dbReference type="Proteomes" id="UP000317371">
    <property type="component" value="Unassembled WGS sequence"/>
</dbReference>
<feature type="transmembrane region" description="Helical" evidence="5">
    <location>
        <begin position="261"/>
        <end position="279"/>
    </location>
</feature>
<dbReference type="RefSeq" id="WP_141611168.1">
    <property type="nucleotide sequence ID" value="NZ_VIGC02000022.1"/>
</dbReference>
<dbReference type="PROSITE" id="PS50928">
    <property type="entry name" value="ABC_TM1"/>
    <property type="match status" value="1"/>
</dbReference>
<dbReference type="AlphaFoldDB" id="A0A540VCW8"/>
<name>A0A540VCW8_9CHLR</name>
<evidence type="ECO:0000313" key="7">
    <source>
        <dbReference type="EMBL" id="TQE94597.1"/>
    </source>
</evidence>
<organism evidence="7 8">
    <name type="scientific">Litorilinea aerophila</name>
    <dbReference type="NCBI Taxonomy" id="1204385"/>
    <lineage>
        <taxon>Bacteria</taxon>
        <taxon>Bacillati</taxon>
        <taxon>Chloroflexota</taxon>
        <taxon>Caldilineae</taxon>
        <taxon>Caldilineales</taxon>
        <taxon>Caldilineaceae</taxon>
        <taxon>Litorilinea</taxon>
    </lineage>
</organism>
<comment type="subcellular location">
    <subcellularLocation>
        <location evidence="5">Cell membrane</location>
        <topology evidence="5">Multi-pass membrane protein</topology>
    </subcellularLocation>
    <subcellularLocation>
        <location evidence="1">Membrane</location>
        <topology evidence="1">Multi-pass membrane protein</topology>
    </subcellularLocation>
</comment>
<reference evidence="7 8" key="1">
    <citation type="submission" date="2019-06" db="EMBL/GenBank/DDBJ databases">
        <title>Genome sequence of Litorilinea aerophila BAA-2444.</title>
        <authorList>
            <person name="Maclea K.S."/>
            <person name="Maurais E.G."/>
            <person name="Iannazzi L.C."/>
        </authorList>
    </citation>
    <scope>NUCLEOTIDE SEQUENCE [LARGE SCALE GENOMIC DNA]</scope>
    <source>
        <strain evidence="7 8">ATCC BAA-2444</strain>
    </source>
</reference>
<dbReference type="InterPro" id="IPR035906">
    <property type="entry name" value="MetI-like_sf"/>
</dbReference>
<dbReference type="GO" id="GO:0055085">
    <property type="term" value="P:transmembrane transport"/>
    <property type="evidence" value="ECO:0007669"/>
    <property type="project" value="InterPro"/>
</dbReference>
<feature type="transmembrane region" description="Helical" evidence="5">
    <location>
        <begin position="157"/>
        <end position="179"/>
    </location>
</feature>
<accession>A0A540VCW8</accession>
<sequence>MTLFKEYILPRLVQWILVIFIGVTVTFLIPRLSPVNPVDQALGRMTAFQTLSPEATLELRQSLLDLYGLEGSLLDQYLNFWKRVLRADLGPSFTSFPMTVNAIIGNAIWWTVGLLGTTVVLSWILGVILGGLAGYFRNRWWSQLLENTLIIIYPIPYYIVAFVLLMIFAYYFPIFPLVGGARGTPSFSWSYLSSLLEHAFLPALSIILGATAFRFIMSKALASTEVSSDYVQYAEMASLPRRRILFSYVLRNTMLPQVTDLGLSLGAIFEGALITEFVFGYPGLGSALYVAIVSADYNLIMGIALLSIFGIATASLLVDLTYPLLDPRVRYR</sequence>
<evidence type="ECO:0000256" key="2">
    <source>
        <dbReference type="ARBA" id="ARBA00022692"/>
    </source>
</evidence>
<dbReference type="Pfam" id="PF00528">
    <property type="entry name" value="BPD_transp_1"/>
    <property type="match status" value="1"/>
</dbReference>
<comment type="similarity">
    <text evidence="5">Belongs to the binding-protein-dependent transport system permease family.</text>
</comment>
<dbReference type="InParanoid" id="A0A540VCW8"/>
<keyword evidence="4 5" id="KW-0472">Membrane</keyword>
<dbReference type="PANTHER" id="PTHR43376">
    <property type="entry name" value="OLIGOPEPTIDE TRANSPORT SYSTEM PERMEASE PROTEIN"/>
    <property type="match status" value="1"/>
</dbReference>
<dbReference type="Gene3D" id="1.10.3720.10">
    <property type="entry name" value="MetI-like"/>
    <property type="match status" value="1"/>
</dbReference>
<keyword evidence="8" id="KW-1185">Reference proteome</keyword>
<keyword evidence="5" id="KW-0813">Transport</keyword>
<evidence type="ECO:0000259" key="6">
    <source>
        <dbReference type="PROSITE" id="PS50928"/>
    </source>
</evidence>
<dbReference type="InterPro" id="IPR000515">
    <property type="entry name" value="MetI-like"/>
</dbReference>
<evidence type="ECO:0000256" key="5">
    <source>
        <dbReference type="RuleBase" id="RU363032"/>
    </source>
</evidence>
<feature type="transmembrane region" description="Helical" evidence="5">
    <location>
        <begin position="107"/>
        <end position="136"/>
    </location>
</feature>
<evidence type="ECO:0000256" key="3">
    <source>
        <dbReference type="ARBA" id="ARBA00022989"/>
    </source>
</evidence>
<dbReference type="PANTHER" id="PTHR43376:SF1">
    <property type="entry name" value="OLIGOPEPTIDE TRANSPORT SYSTEM PERMEASE PROTEIN"/>
    <property type="match status" value="1"/>
</dbReference>
<keyword evidence="2 5" id="KW-0812">Transmembrane</keyword>
<feature type="domain" description="ABC transmembrane type-1" evidence="6">
    <location>
        <begin position="108"/>
        <end position="318"/>
    </location>
</feature>
<gene>
    <name evidence="7" type="ORF">FKZ61_16075</name>
</gene>
<dbReference type="OrthoDB" id="24153at2"/>
<dbReference type="CDD" id="cd06261">
    <property type="entry name" value="TM_PBP2"/>
    <property type="match status" value="1"/>
</dbReference>
<feature type="transmembrane region" description="Helical" evidence="5">
    <location>
        <begin position="12"/>
        <end position="29"/>
    </location>
</feature>
<dbReference type="GO" id="GO:0005886">
    <property type="term" value="C:plasma membrane"/>
    <property type="evidence" value="ECO:0007669"/>
    <property type="project" value="UniProtKB-SubCell"/>
</dbReference>
<dbReference type="EMBL" id="VIGC01000022">
    <property type="protein sequence ID" value="TQE94597.1"/>
    <property type="molecule type" value="Genomic_DNA"/>
</dbReference>
<evidence type="ECO:0000313" key="8">
    <source>
        <dbReference type="Proteomes" id="UP000317371"/>
    </source>
</evidence>
<protein>
    <submittedName>
        <fullName evidence="7">ABC transporter permease</fullName>
    </submittedName>
</protein>
<proteinExistence type="inferred from homology"/>
<keyword evidence="3 5" id="KW-1133">Transmembrane helix</keyword>